<dbReference type="Pfam" id="PF00069">
    <property type="entry name" value="Pkinase"/>
    <property type="match status" value="1"/>
</dbReference>
<sequence>MAAPPPLRRPGGARPNPTTSGPSSHPSTLPCPTISPDPNDTPARMPPPPPISIPHDNVPGIHVDSPGQGGWQYPQSLPALALKPIRTPALASSSRPKLSLSPFASPHPSPPMSHSTSAPLPATAPSMRPPPLLNAPSASQVPTRRNTPSLKLAMPVASSSGSSTATGLSLGNAYPPDSDDDSLNSALKTPLAGEDRNPTLQARDFYGDGESSYGYGRSNNGLDDQTDVSAMTAALRQAVSRSRFDGSPNPSSRSRANSNAGSAGSRRSSGAPDDLAQLKSLSIADVPSRRSFDSSDEGYHSEDVQPFEPSGLRYIRRLGEGTGGSVDLVQDPRTGKVMAKKVIARTTNPAMHKQLLRELKFLDACTSPYIVQHYGSFLAEHDSQIGILMEYCEGGSLDSLVGKMRKRNMLCSEHVLGRIASSVLRGLDYLHKRKIVHRDIKPSNILLSRDGGVKLCDFGVSGETIDSIAGTFTGTSFYMAPERIQGQPYTIKADVWSLGLTLHEVAHLRFPFPPEGESQSVAPIELLSYIVTAPVPVMVDDPTAGRIWSDQIKSFMSACLIRSGTERPYPWQLLQHPYITASDAKKVNMAKWIATLSDWPME</sequence>
<feature type="region of interest" description="Disordered" evidence="6">
    <location>
        <begin position="240"/>
        <end position="282"/>
    </location>
</feature>
<dbReference type="PANTHER" id="PTHR47448:SF5">
    <property type="entry name" value="MITOGEN-ACTIVATED PROTEIN KINASE KINAE MKK2"/>
    <property type="match status" value="1"/>
</dbReference>
<dbReference type="AlphaFoldDB" id="A0AAD9CY83"/>
<dbReference type="InterPro" id="IPR008271">
    <property type="entry name" value="Ser/Thr_kinase_AS"/>
</dbReference>
<feature type="compositionally biased region" description="Low complexity" evidence="6">
    <location>
        <begin position="9"/>
        <end position="43"/>
    </location>
</feature>
<dbReference type="GO" id="GO:0005524">
    <property type="term" value="F:ATP binding"/>
    <property type="evidence" value="ECO:0007669"/>
    <property type="project" value="UniProtKB-KW"/>
</dbReference>
<feature type="compositionally biased region" description="Low complexity" evidence="6">
    <location>
        <begin position="246"/>
        <end position="272"/>
    </location>
</feature>
<dbReference type="EMBL" id="JAODAN010000006">
    <property type="protein sequence ID" value="KAK1923750.1"/>
    <property type="molecule type" value="Genomic_DNA"/>
</dbReference>
<evidence type="ECO:0000256" key="2">
    <source>
        <dbReference type="ARBA" id="ARBA00022741"/>
    </source>
</evidence>
<proteinExistence type="inferred from homology"/>
<feature type="compositionally biased region" description="Basic and acidic residues" evidence="6">
    <location>
        <begin position="287"/>
        <end position="303"/>
    </location>
</feature>
<evidence type="ECO:0000313" key="9">
    <source>
        <dbReference type="Proteomes" id="UP001182556"/>
    </source>
</evidence>
<gene>
    <name evidence="8" type="ORF">DB88DRAFT_492301</name>
</gene>
<evidence type="ECO:0000256" key="4">
    <source>
        <dbReference type="ARBA" id="ARBA00022840"/>
    </source>
</evidence>
<dbReference type="PROSITE" id="PS00108">
    <property type="entry name" value="PROTEIN_KINASE_ST"/>
    <property type="match status" value="1"/>
</dbReference>
<dbReference type="PROSITE" id="PS50011">
    <property type="entry name" value="PROTEIN_KINASE_DOM"/>
    <property type="match status" value="1"/>
</dbReference>
<dbReference type="SMART" id="SM00220">
    <property type="entry name" value="S_TKc"/>
    <property type="match status" value="1"/>
</dbReference>
<keyword evidence="2" id="KW-0547">Nucleotide-binding</keyword>
<feature type="region of interest" description="Disordered" evidence="6">
    <location>
        <begin position="287"/>
        <end position="306"/>
    </location>
</feature>
<comment type="similarity">
    <text evidence="5">Belongs to the protein kinase superfamily. STE Ser/Thr protein kinase family. MAP kinase kinase subfamily.</text>
</comment>
<dbReference type="Gene3D" id="1.10.510.10">
    <property type="entry name" value="Transferase(Phosphotransferase) domain 1"/>
    <property type="match status" value="1"/>
</dbReference>
<feature type="region of interest" description="Disordered" evidence="6">
    <location>
        <begin position="1"/>
        <end position="75"/>
    </location>
</feature>
<protein>
    <submittedName>
        <fullName evidence="8">Kinase-like domain-containing protein</fullName>
    </submittedName>
</protein>
<feature type="region of interest" description="Disordered" evidence="6">
    <location>
        <begin position="88"/>
        <end position="225"/>
    </location>
</feature>
<evidence type="ECO:0000256" key="6">
    <source>
        <dbReference type="SAM" id="MobiDB-lite"/>
    </source>
</evidence>
<dbReference type="Gene3D" id="3.30.200.20">
    <property type="entry name" value="Phosphorylase Kinase, domain 1"/>
    <property type="match status" value="1"/>
</dbReference>
<keyword evidence="9" id="KW-1185">Reference proteome</keyword>
<dbReference type="GO" id="GO:0000165">
    <property type="term" value="P:MAPK cascade"/>
    <property type="evidence" value="ECO:0007669"/>
    <property type="project" value="UniProtKB-ARBA"/>
</dbReference>
<evidence type="ECO:0000313" key="8">
    <source>
        <dbReference type="EMBL" id="KAK1923750.1"/>
    </source>
</evidence>
<feature type="domain" description="Protein kinase" evidence="7">
    <location>
        <begin position="312"/>
        <end position="579"/>
    </location>
</feature>
<organism evidence="8 9">
    <name type="scientific">Papiliotrema laurentii</name>
    <name type="common">Cryptococcus laurentii</name>
    <dbReference type="NCBI Taxonomy" id="5418"/>
    <lineage>
        <taxon>Eukaryota</taxon>
        <taxon>Fungi</taxon>
        <taxon>Dikarya</taxon>
        <taxon>Basidiomycota</taxon>
        <taxon>Agaricomycotina</taxon>
        <taxon>Tremellomycetes</taxon>
        <taxon>Tremellales</taxon>
        <taxon>Rhynchogastremaceae</taxon>
        <taxon>Papiliotrema</taxon>
    </lineage>
</organism>
<keyword evidence="1" id="KW-0808">Transferase</keyword>
<dbReference type="InterPro" id="IPR000719">
    <property type="entry name" value="Prot_kinase_dom"/>
</dbReference>
<evidence type="ECO:0000256" key="5">
    <source>
        <dbReference type="ARBA" id="ARBA00038035"/>
    </source>
</evidence>
<dbReference type="FunFam" id="1.10.510.10:FF:000263">
    <property type="entry name" value="MAP kinase skh1/pek1"/>
    <property type="match status" value="1"/>
</dbReference>
<keyword evidence="3 8" id="KW-0418">Kinase</keyword>
<reference evidence="8" key="1">
    <citation type="submission" date="2023-02" db="EMBL/GenBank/DDBJ databases">
        <title>Identification and recombinant expression of a fungal hydrolase from Papiliotrema laurentii that hydrolyzes apple cutin and clears colloidal polyester polyurethane.</title>
        <authorList>
            <consortium name="DOE Joint Genome Institute"/>
            <person name="Roman V.A."/>
            <person name="Bojanowski C."/>
            <person name="Crable B.R."/>
            <person name="Wagner D.N."/>
            <person name="Hung C.S."/>
            <person name="Nadeau L.J."/>
            <person name="Schratz L."/>
            <person name="Haridas S."/>
            <person name="Pangilinan J."/>
            <person name="Lipzen A."/>
            <person name="Na H."/>
            <person name="Yan M."/>
            <person name="Ng V."/>
            <person name="Grigoriev I.V."/>
            <person name="Spatafora J.W."/>
            <person name="Barlow D."/>
            <person name="Biffinger J."/>
            <person name="Kelley-Loughnane N."/>
            <person name="Varaljay V.A."/>
            <person name="Crookes-Goodson W.J."/>
        </authorList>
    </citation>
    <scope>NUCLEOTIDE SEQUENCE</scope>
    <source>
        <strain evidence="8">5307AH</strain>
    </source>
</reference>
<name>A0AAD9CY83_PAPLA</name>
<dbReference type="SUPFAM" id="SSF56112">
    <property type="entry name" value="Protein kinase-like (PK-like)"/>
    <property type="match status" value="1"/>
</dbReference>
<feature type="compositionally biased region" description="Polar residues" evidence="6">
    <location>
        <begin position="136"/>
        <end position="149"/>
    </location>
</feature>
<evidence type="ECO:0000256" key="1">
    <source>
        <dbReference type="ARBA" id="ARBA00022679"/>
    </source>
</evidence>
<feature type="compositionally biased region" description="Low complexity" evidence="6">
    <location>
        <begin position="157"/>
        <end position="170"/>
    </location>
</feature>
<dbReference type="InterPro" id="IPR011009">
    <property type="entry name" value="Kinase-like_dom_sf"/>
</dbReference>
<keyword evidence="4" id="KW-0067">ATP-binding</keyword>
<dbReference type="InterPro" id="IPR050915">
    <property type="entry name" value="MAP_kinase_kinase"/>
</dbReference>
<dbReference type="PANTHER" id="PTHR47448">
    <property type="entry name" value="DUAL SPECIFICITY MITOGEN-ACTIVATED PROTEIN KINASE KINASE DSOR1-LIKE PROTEIN"/>
    <property type="match status" value="1"/>
</dbReference>
<accession>A0AAD9CY83</accession>
<dbReference type="Proteomes" id="UP001182556">
    <property type="component" value="Unassembled WGS sequence"/>
</dbReference>
<comment type="caution">
    <text evidence="8">The sequence shown here is derived from an EMBL/GenBank/DDBJ whole genome shotgun (WGS) entry which is preliminary data.</text>
</comment>
<evidence type="ECO:0000259" key="7">
    <source>
        <dbReference type="PROSITE" id="PS50011"/>
    </source>
</evidence>
<dbReference type="GO" id="GO:0004672">
    <property type="term" value="F:protein kinase activity"/>
    <property type="evidence" value="ECO:0007669"/>
    <property type="project" value="InterPro"/>
</dbReference>
<evidence type="ECO:0000256" key="3">
    <source>
        <dbReference type="ARBA" id="ARBA00022777"/>
    </source>
</evidence>